<dbReference type="CDD" id="cd04301">
    <property type="entry name" value="NAT_SF"/>
    <property type="match status" value="1"/>
</dbReference>
<dbReference type="SUPFAM" id="SSF55729">
    <property type="entry name" value="Acyl-CoA N-acyltransferases (Nat)"/>
    <property type="match status" value="1"/>
</dbReference>
<dbReference type="Pfam" id="PF00583">
    <property type="entry name" value="Acetyltransf_1"/>
    <property type="match status" value="1"/>
</dbReference>
<organism evidence="4 5">
    <name type="scientific">Phreatobacter aquaticus</name>
    <dbReference type="NCBI Taxonomy" id="2570229"/>
    <lineage>
        <taxon>Bacteria</taxon>
        <taxon>Pseudomonadati</taxon>
        <taxon>Pseudomonadota</taxon>
        <taxon>Alphaproteobacteria</taxon>
        <taxon>Hyphomicrobiales</taxon>
        <taxon>Phreatobacteraceae</taxon>
        <taxon>Phreatobacter</taxon>
    </lineage>
</organism>
<dbReference type="RefSeq" id="WP_137098967.1">
    <property type="nucleotide sequence ID" value="NZ_CP039865.1"/>
</dbReference>
<sequence>MSSLYTFWGFWPVALPVIARAEPRDAEEMAEIHHRSFHRGWGADDFAAMLNDRTILAHAIRRRASAPVAGFVVSRLAADEAEILSIATTPKLRGRGYGGRLIAAHVQDLMRAGIRQLFLEVEAENKAALTLYAHSGFSPIGRRKGYYKTEAGVADAVMMRRNLPPI</sequence>
<evidence type="ECO:0000256" key="2">
    <source>
        <dbReference type="ARBA" id="ARBA00023315"/>
    </source>
</evidence>
<evidence type="ECO:0000313" key="4">
    <source>
        <dbReference type="EMBL" id="QCK85633.1"/>
    </source>
</evidence>
<dbReference type="AlphaFoldDB" id="A0A4D7QIL9"/>
<keyword evidence="2" id="KW-0012">Acyltransferase</keyword>
<dbReference type="OrthoDB" id="9804026at2"/>
<feature type="domain" description="N-acetyltransferase" evidence="3">
    <location>
        <begin position="16"/>
        <end position="164"/>
    </location>
</feature>
<dbReference type="PANTHER" id="PTHR43420:SF44">
    <property type="entry name" value="ACETYLTRANSFERASE YPEA"/>
    <property type="match status" value="1"/>
</dbReference>
<dbReference type="KEGG" id="paqt:E8L99_07570"/>
<dbReference type="InterPro" id="IPR000182">
    <property type="entry name" value="GNAT_dom"/>
</dbReference>
<dbReference type="InterPro" id="IPR016181">
    <property type="entry name" value="Acyl_CoA_acyltransferase"/>
</dbReference>
<accession>A0A4D7QIL9</accession>
<keyword evidence="1 4" id="KW-0808">Transferase</keyword>
<dbReference type="InterPro" id="IPR050680">
    <property type="entry name" value="YpeA/RimI_acetyltransf"/>
</dbReference>
<dbReference type="PROSITE" id="PS51186">
    <property type="entry name" value="GNAT"/>
    <property type="match status" value="1"/>
</dbReference>
<evidence type="ECO:0000259" key="3">
    <source>
        <dbReference type="PROSITE" id="PS51186"/>
    </source>
</evidence>
<protein>
    <submittedName>
        <fullName evidence="4">GNAT family N-acetyltransferase</fullName>
    </submittedName>
</protein>
<gene>
    <name evidence="4" type="ORF">E8L99_07570</name>
</gene>
<dbReference type="GO" id="GO:0016747">
    <property type="term" value="F:acyltransferase activity, transferring groups other than amino-acyl groups"/>
    <property type="evidence" value="ECO:0007669"/>
    <property type="project" value="InterPro"/>
</dbReference>
<keyword evidence="5" id="KW-1185">Reference proteome</keyword>
<evidence type="ECO:0000256" key="1">
    <source>
        <dbReference type="ARBA" id="ARBA00022679"/>
    </source>
</evidence>
<dbReference type="Proteomes" id="UP000298588">
    <property type="component" value="Chromosome"/>
</dbReference>
<name>A0A4D7QIL9_9HYPH</name>
<evidence type="ECO:0000313" key="5">
    <source>
        <dbReference type="Proteomes" id="UP000298588"/>
    </source>
</evidence>
<dbReference type="PANTHER" id="PTHR43420">
    <property type="entry name" value="ACETYLTRANSFERASE"/>
    <property type="match status" value="1"/>
</dbReference>
<dbReference type="EMBL" id="CP039865">
    <property type="protein sequence ID" value="QCK85633.1"/>
    <property type="molecule type" value="Genomic_DNA"/>
</dbReference>
<proteinExistence type="predicted"/>
<reference evidence="4 5" key="1">
    <citation type="submission" date="2019-04" db="EMBL/GenBank/DDBJ databases">
        <title>Phreatobacter aquaticus sp. nov.</title>
        <authorList>
            <person name="Choi A."/>
            <person name="Baek K."/>
        </authorList>
    </citation>
    <scope>NUCLEOTIDE SEQUENCE [LARGE SCALE GENOMIC DNA]</scope>
    <source>
        <strain evidence="4 5">NMCR1094</strain>
    </source>
</reference>
<dbReference type="Gene3D" id="3.40.630.30">
    <property type="match status" value="1"/>
</dbReference>